<dbReference type="InterPro" id="IPR058263">
    <property type="entry name" value="DUF7957"/>
</dbReference>
<dbReference type="RefSeq" id="WP_246953137.1">
    <property type="nucleotide sequence ID" value="NZ_JALKII010000009.1"/>
</dbReference>
<evidence type="ECO:0000313" key="1">
    <source>
        <dbReference type="EMBL" id="MCK0538475.1"/>
    </source>
</evidence>
<accession>A0ABT0E9G4</accession>
<name>A0ABT0E9G4_9GAMM</name>
<reference evidence="1" key="1">
    <citation type="submission" date="2022-04" db="EMBL/GenBank/DDBJ databases">
        <title>Alcanivorax sp. CY1518 draft genome sequence.</title>
        <authorList>
            <person name="Zhao G."/>
            <person name="An M."/>
        </authorList>
    </citation>
    <scope>NUCLEOTIDE SEQUENCE</scope>
    <source>
        <strain evidence="1">CY1518</strain>
    </source>
</reference>
<dbReference type="Pfam" id="PF25857">
    <property type="entry name" value="DUF7957"/>
    <property type="match status" value="1"/>
</dbReference>
<dbReference type="EMBL" id="JALKII010000009">
    <property type="protein sequence ID" value="MCK0538475.1"/>
    <property type="molecule type" value="Genomic_DNA"/>
</dbReference>
<gene>
    <name evidence="1" type="ORF">MU846_12225</name>
</gene>
<comment type="caution">
    <text evidence="1">The sequence shown here is derived from an EMBL/GenBank/DDBJ whole genome shotgun (WGS) entry which is preliminary data.</text>
</comment>
<proteinExistence type="predicted"/>
<organism evidence="1 2">
    <name type="scientific">Alcanivorax quisquiliarum</name>
    <dbReference type="NCBI Taxonomy" id="2933565"/>
    <lineage>
        <taxon>Bacteria</taxon>
        <taxon>Pseudomonadati</taxon>
        <taxon>Pseudomonadota</taxon>
        <taxon>Gammaproteobacteria</taxon>
        <taxon>Oceanospirillales</taxon>
        <taxon>Alcanivoracaceae</taxon>
        <taxon>Alcanivorax</taxon>
    </lineage>
</organism>
<dbReference type="Proteomes" id="UP001165524">
    <property type="component" value="Unassembled WGS sequence"/>
</dbReference>
<evidence type="ECO:0000313" key="2">
    <source>
        <dbReference type="Proteomes" id="UP001165524"/>
    </source>
</evidence>
<keyword evidence="2" id="KW-1185">Reference proteome</keyword>
<protein>
    <submittedName>
        <fullName evidence="1">Uncharacterized protein</fullName>
    </submittedName>
</protein>
<sequence length="114" mass="12502">MIQFSGKEISIEKAKISLPYTILDAEASGGRIFVIYDYMEFPMDAPARNLVCIDEAGKELWVAGNPTNQNNDGYTNINRTVSSIKGCIAANNFAGYLCQVNVLTGELAEVQFTK</sequence>